<dbReference type="InterPro" id="IPR032485">
    <property type="entry name" value="LRP1-like_beta_prop"/>
</dbReference>
<dbReference type="RefSeq" id="WP_100545889.1">
    <property type="nucleotide sequence ID" value="NZ_PHQY01000732.1"/>
</dbReference>
<proteinExistence type="predicted"/>
<evidence type="ECO:0000256" key="1">
    <source>
        <dbReference type="SAM" id="SignalP"/>
    </source>
</evidence>
<dbReference type="Proteomes" id="UP000232101">
    <property type="component" value="Unassembled WGS sequence"/>
</dbReference>
<dbReference type="AlphaFoldDB" id="A0A2M9PXE4"/>
<dbReference type="SMART" id="SM00460">
    <property type="entry name" value="TGc"/>
    <property type="match status" value="1"/>
</dbReference>
<dbReference type="InterPro" id="IPR038765">
    <property type="entry name" value="Papain-like_cys_pep_sf"/>
</dbReference>
<evidence type="ECO:0000313" key="4">
    <source>
        <dbReference type="Proteomes" id="UP000232101"/>
    </source>
</evidence>
<dbReference type="STRING" id="582475.ACZ11_23735"/>
<feature type="signal peptide" evidence="1">
    <location>
        <begin position="1"/>
        <end position="19"/>
    </location>
</feature>
<dbReference type="SUPFAM" id="SSF54001">
    <property type="entry name" value="Cysteine proteinases"/>
    <property type="match status" value="1"/>
</dbReference>
<dbReference type="Pfam" id="PF16472">
    <property type="entry name" value="DUF5050"/>
    <property type="match status" value="1"/>
</dbReference>
<dbReference type="Gene3D" id="3.10.620.30">
    <property type="match status" value="1"/>
</dbReference>
<dbReference type="InterPro" id="IPR002931">
    <property type="entry name" value="Transglutaminase-like"/>
</dbReference>
<dbReference type="PROSITE" id="PS51257">
    <property type="entry name" value="PROKAR_LIPOPROTEIN"/>
    <property type="match status" value="1"/>
</dbReference>
<dbReference type="EMBL" id="PHQY01000732">
    <property type="protein sequence ID" value="PJO40493.1"/>
    <property type="molecule type" value="Genomic_DNA"/>
</dbReference>
<name>A0A2M9PXE4_9BACI</name>
<dbReference type="PANTHER" id="PTHR33490">
    <property type="entry name" value="BLR5614 PROTEIN-RELATED"/>
    <property type="match status" value="1"/>
</dbReference>
<protein>
    <submittedName>
        <fullName evidence="3">Peptidase</fullName>
    </submittedName>
</protein>
<feature type="chain" id="PRO_5038828995" evidence="1">
    <location>
        <begin position="20"/>
        <end position="420"/>
    </location>
</feature>
<reference evidence="3 4" key="1">
    <citation type="submission" date="2017-11" db="EMBL/GenBank/DDBJ databases">
        <title>Bacterial isolate from king chilli rhizosphere.</title>
        <authorList>
            <person name="Takhelmayum P."/>
            <person name="Sarangthem I."/>
        </authorList>
    </citation>
    <scope>NUCLEOTIDE SEQUENCE [LARGE SCALE GENOMIC DNA]</scope>
    <source>
        <strain evidence="4">t26</strain>
    </source>
</reference>
<dbReference type="Pfam" id="PF01841">
    <property type="entry name" value="Transglut_core"/>
    <property type="match status" value="1"/>
</dbReference>
<feature type="domain" description="Transglutaminase-like" evidence="2">
    <location>
        <begin position="214"/>
        <end position="270"/>
    </location>
</feature>
<sequence>MKKSILLIFLLITISILSACSAAKKVVEVLVQEEPELQEAPESDEEISMNLKEPTSKAQSVEFAAEDLFSTTLFKEDPALLQFSKKVEKHISTFDPNFTVLYRGNLDWDTFEKQLNDIYNIINFVNPYTAGYVKDLGWEAWEVNDGFEVEFDFTYLTDSKKEKKIDAFVQEFANKFITNDMDDFHRAKAVNDFVVQLATYSGEDASEGQSVYELISKETGVCQAYALLAYRLFLAAGIDAKYVYGYSDNQLHAWNLVHVNGDWYHVDTTWNDVNPDEPYAISYAYFLLNDEKLSEDHIWANENYFAATSNAYDFMHDMWYADTVGNVIYYNSMTDNMVYAYDLATKQNKQVTETSCYYLAAVDDAIYCSDYDNAGFLTKIFINDGSEEVLLEEEVLNLFINDKGALLYETIDGEKHSQNL</sequence>
<gene>
    <name evidence="3" type="ORF">CWD94_27750</name>
</gene>
<organism evidence="3 4">
    <name type="scientific">Lysinibacillus xylanilyticus</name>
    <dbReference type="NCBI Taxonomy" id="582475"/>
    <lineage>
        <taxon>Bacteria</taxon>
        <taxon>Bacillati</taxon>
        <taxon>Bacillota</taxon>
        <taxon>Bacilli</taxon>
        <taxon>Bacillales</taxon>
        <taxon>Bacillaceae</taxon>
        <taxon>Lysinibacillus</taxon>
    </lineage>
</organism>
<comment type="caution">
    <text evidence="3">The sequence shown here is derived from an EMBL/GenBank/DDBJ whole genome shotgun (WGS) entry which is preliminary data.</text>
</comment>
<keyword evidence="1" id="KW-0732">Signal</keyword>
<evidence type="ECO:0000259" key="2">
    <source>
        <dbReference type="SMART" id="SM00460"/>
    </source>
</evidence>
<accession>A0A2M9PXE4</accession>
<evidence type="ECO:0000313" key="3">
    <source>
        <dbReference type="EMBL" id="PJO40493.1"/>
    </source>
</evidence>